<proteinExistence type="predicted"/>
<protein>
    <recommendedName>
        <fullName evidence="3">F-box domain-containing protein</fullName>
    </recommendedName>
</protein>
<accession>A0A816NG38</accession>
<reference evidence="1" key="1">
    <citation type="submission" date="2021-02" db="EMBL/GenBank/DDBJ databases">
        <authorList>
            <person name="Nowell W R."/>
        </authorList>
    </citation>
    <scope>NUCLEOTIDE SEQUENCE</scope>
</reference>
<evidence type="ECO:0000313" key="1">
    <source>
        <dbReference type="EMBL" id="CAF2034686.1"/>
    </source>
</evidence>
<sequence length="204" mass="23911">MATVLENLCNEVIMQVFAHLDAYHLFKGFFDLNYRFNRLLKDHRLCLKYNSKHVKCYNIINVKTCQIMVNHHTAMTLIKDNHIRTFMSIFTEKKPSVVKCISNFKLLKNLRVQTLGQIHDLTLMVICANGLPELRSFECTNPEYETDVIVTWPKPTNIENVEVDCILYSLSNVLLETPKLKYLNIKLVDFEPEEEPIETNCQLW</sequence>
<evidence type="ECO:0008006" key="3">
    <source>
        <dbReference type="Google" id="ProtNLM"/>
    </source>
</evidence>
<comment type="caution">
    <text evidence="1">The sequence shown here is derived from an EMBL/GenBank/DDBJ whole genome shotgun (WGS) entry which is preliminary data.</text>
</comment>
<dbReference type="EMBL" id="CAJNRE010004442">
    <property type="protein sequence ID" value="CAF2034686.1"/>
    <property type="molecule type" value="Genomic_DNA"/>
</dbReference>
<gene>
    <name evidence="1" type="ORF">MBJ925_LOCUS10523</name>
</gene>
<dbReference type="Proteomes" id="UP000663824">
    <property type="component" value="Unassembled WGS sequence"/>
</dbReference>
<evidence type="ECO:0000313" key="2">
    <source>
        <dbReference type="Proteomes" id="UP000663824"/>
    </source>
</evidence>
<name>A0A816NG38_9BILA</name>
<organism evidence="1 2">
    <name type="scientific">Rotaria magnacalcarata</name>
    <dbReference type="NCBI Taxonomy" id="392030"/>
    <lineage>
        <taxon>Eukaryota</taxon>
        <taxon>Metazoa</taxon>
        <taxon>Spiralia</taxon>
        <taxon>Gnathifera</taxon>
        <taxon>Rotifera</taxon>
        <taxon>Eurotatoria</taxon>
        <taxon>Bdelloidea</taxon>
        <taxon>Philodinida</taxon>
        <taxon>Philodinidae</taxon>
        <taxon>Rotaria</taxon>
    </lineage>
</organism>
<dbReference type="AlphaFoldDB" id="A0A816NG38"/>